<dbReference type="Gene3D" id="3.30.1050.10">
    <property type="entry name" value="SCP2 sterol-binding domain"/>
    <property type="match status" value="1"/>
</dbReference>
<gene>
    <name evidence="6" type="ORF">ACFP3M_26015</name>
</gene>
<dbReference type="EMBL" id="JBHSPW010000014">
    <property type="protein sequence ID" value="MFC5896256.1"/>
    <property type="molecule type" value="Genomic_DNA"/>
</dbReference>
<feature type="binding site" evidence="4">
    <location>
        <begin position="81"/>
        <end position="83"/>
    </location>
    <ligand>
        <name>acetyl-CoA</name>
        <dbReference type="ChEBI" id="CHEBI:57288"/>
    </ligand>
</feature>
<dbReference type="Gene3D" id="3.40.630.30">
    <property type="match status" value="2"/>
</dbReference>
<feature type="domain" description="N-acetyltransferase" evidence="5">
    <location>
        <begin position="3"/>
        <end position="161"/>
    </location>
</feature>
<protein>
    <submittedName>
        <fullName evidence="6">GNAT family N-acetyltransferase</fullName>
    </submittedName>
</protein>
<dbReference type="SUPFAM" id="SSF55729">
    <property type="entry name" value="Acyl-CoA N-acyltransferases (Nat)"/>
    <property type="match status" value="1"/>
</dbReference>
<evidence type="ECO:0000259" key="5">
    <source>
        <dbReference type="PROSITE" id="PS51186"/>
    </source>
</evidence>
<feature type="binding site" evidence="4">
    <location>
        <begin position="89"/>
        <end position="94"/>
    </location>
    <ligand>
        <name>acetyl-CoA</name>
        <dbReference type="ChEBI" id="CHEBI:57288"/>
    </ligand>
</feature>
<dbReference type="RefSeq" id="WP_345084154.1">
    <property type="nucleotide sequence ID" value="NZ_BAAAWG010000007.1"/>
</dbReference>
<evidence type="ECO:0000256" key="1">
    <source>
        <dbReference type="ARBA" id="ARBA00009213"/>
    </source>
</evidence>
<dbReference type="CDD" id="cd04301">
    <property type="entry name" value="NAT_SF"/>
    <property type="match status" value="1"/>
</dbReference>
<dbReference type="Pfam" id="PF17668">
    <property type="entry name" value="Acetyltransf_17"/>
    <property type="match status" value="1"/>
</dbReference>
<feature type="binding site" evidence="4">
    <location>
        <begin position="117"/>
        <end position="118"/>
    </location>
    <ligand>
        <name>acetyl-CoA</name>
        <dbReference type="ChEBI" id="CHEBI:57288"/>
    </ligand>
</feature>
<feature type="active site" description="Proton acceptor; via carboxylate" evidence="4">
    <location>
        <position position="409"/>
    </location>
</feature>
<dbReference type="Pfam" id="PF13530">
    <property type="entry name" value="SCP2_2"/>
    <property type="match status" value="1"/>
</dbReference>
<dbReference type="NCBIfam" id="NF002367">
    <property type="entry name" value="PRK01346.1-4"/>
    <property type="match status" value="1"/>
</dbReference>
<dbReference type="InterPro" id="IPR016181">
    <property type="entry name" value="Acyl_CoA_acyltransferase"/>
</dbReference>
<accession>A0ABW1FS84</accession>
<comment type="subunit">
    <text evidence="4">Homohexamer; trimer of dimers.</text>
</comment>
<dbReference type="HAMAP" id="MF_01812">
    <property type="entry name" value="Eis"/>
    <property type="match status" value="1"/>
</dbReference>
<evidence type="ECO:0000256" key="3">
    <source>
        <dbReference type="ARBA" id="ARBA00023315"/>
    </source>
</evidence>
<dbReference type="PROSITE" id="PS51186">
    <property type="entry name" value="GNAT"/>
    <property type="match status" value="1"/>
</dbReference>
<dbReference type="InterPro" id="IPR036527">
    <property type="entry name" value="SCP2_sterol-bd_dom_sf"/>
</dbReference>
<keyword evidence="2 4" id="KW-0808">Transferase</keyword>
<sequence length="409" mass="44216">MTTELRVLQPDEGDTWYGKLERAFSEEESAEERAMWRELMEPGRSLAAWDDGEIVGTAGAFSFGVTVPGGASVPAAGVTMVSVQPTHRRRGVLTSMMRRQLDDVRERGEPLAMLTASESAIYGRFGYGAATQEMRIKADTTRVAPAALPGCDDVRLRLKEPDEALAACEAVYARTVAGRAGMLVRPPGWDRMLILDPEDDRDDDEGPLQCVVAEAGGEVAGYARYSVVMDWAEAGAQGTVRVRDLAATDPVVGAALWRYLFSIDLTTCVTAWNLPVDDPLLHLVPDMRRCLIGLREAAFVRPVELGAALAARTYQRPVDTVLQVADPFCPWNEGRWRLSGDGSGATCERTTDPADLALSVRELGSAYLGGFTLSAMAGAGRVQELRPGALAAASVAFGEDVQPWLPHEF</sequence>
<feature type="active site" description="Proton donor" evidence="4">
    <location>
        <position position="122"/>
    </location>
</feature>
<reference evidence="7" key="1">
    <citation type="journal article" date="2019" name="Int. J. Syst. Evol. Microbiol.">
        <title>The Global Catalogue of Microorganisms (GCM) 10K type strain sequencing project: providing services to taxonomists for standard genome sequencing and annotation.</title>
        <authorList>
            <consortium name="The Broad Institute Genomics Platform"/>
            <consortium name="The Broad Institute Genome Sequencing Center for Infectious Disease"/>
            <person name="Wu L."/>
            <person name="Ma J."/>
        </authorList>
    </citation>
    <scope>NUCLEOTIDE SEQUENCE [LARGE SCALE GENOMIC DNA]</scope>
    <source>
        <strain evidence="7">CGMCC 1.15809</strain>
    </source>
</reference>
<dbReference type="InterPro" id="IPR025559">
    <property type="entry name" value="Eis_dom"/>
</dbReference>
<dbReference type="Pfam" id="PF13527">
    <property type="entry name" value="Acetyltransf_9"/>
    <property type="match status" value="1"/>
</dbReference>
<keyword evidence="3 4" id="KW-0012">Acyltransferase</keyword>
<comment type="similarity">
    <text evidence="1 4">Belongs to the acetyltransferase Eis family.</text>
</comment>
<dbReference type="PANTHER" id="PTHR37817:SF1">
    <property type="entry name" value="N-ACETYLTRANSFERASE EIS"/>
    <property type="match status" value="1"/>
</dbReference>
<evidence type="ECO:0000313" key="7">
    <source>
        <dbReference type="Proteomes" id="UP001596241"/>
    </source>
</evidence>
<dbReference type="InterPro" id="IPR000182">
    <property type="entry name" value="GNAT_dom"/>
</dbReference>
<dbReference type="InterPro" id="IPR051554">
    <property type="entry name" value="Acetyltransferase_Eis"/>
</dbReference>
<dbReference type="InterPro" id="IPR041380">
    <property type="entry name" value="Acetyltransf_17"/>
</dbReference>
<evidence type="ECO:0000256" key="2">
    <source>
        <dbReference type="ARBA" id="ARBA00022679"/>
    </source>
</evidence>
<name>A0ABW1FS84_9ACTN</name>
<dbReference type="Proteomes" id="UP001596241">
    <property type="component" value="Unassembled WGS sequence"/>
</dbReference>
<organism evidence="6 7">
    <name type="scientific">Streptomyces ramulosus</name>
    <dbReference type="NCBI Taxonomy" id="47762"/>
    <lineage>
        <taxon>Bacteria</taxon>
        <taxon>Bacillati</taxon>
        <taxon>Actinomycetota</taxon>
        <taxon>Actinomycetes</taxon>
        <taxon>Kitasatosporales</taxon>
        <taxon>Streptomycetaceae</taxon>
        <taxon>Streptomyces</taxon>
    </lineage>
</organism>
<dbReference type="InterPro" id="IPR022902">
    <property type="entry name" value="NAcTrfase_Eis"/>
</dbReference>
<evidence type="ECO:0000313" key="6">
    <source>
        <dbReference type="EMBL" id="MFC5896256.1"/>
    </source>
</evidence>
<proteinExistence type="inferred from homology"/>
<evidence type="ECO:0000256" key="4">
    <source>
        <dbReference type="HAMAP-Rule" id="MF_01812"/>
    </source>
</evidence>
<comment type="caution">
    <text evidence="6">The sequence shown here is derived from an EMBL/GenBank/DDBJ whole genome shotgun (WGS) entry which is preliminary data.</text>
</comment>
<keyword evidence="7" id="KW-1185">Reference proteome</keyword>
<dbReference type="SUPFAM" id="SSF55718">
    <property type="entry name" value="SCP-like"/>
    <property type="match status" value="1"/>
</dbReference>
<dbReference type="PANTHER" id="PTHR37817">
    <property type="entry name" value="N-ACETYLTRANSFERASE EIS"/>
    <property type="match status" value="1"/>
</dbReference>